<comment type="similarity">
    <text evidence="5">Belongs to the CofC family.</text>
</comment>
<evidence type="ECO:0000313" key="6">
    <source>
        <dbReference type="EMBL" id="PPQ34510.1"/>
    </source>
</evidence>
<dbReference type="Pfam" id="PF01983">
    <property type="entry name" value="CofC"/>
    <property type="match status" value="1"/>
</dbReference>
<dbReference type="EC" id="2.7.7.106" evidence="5"/>
<accession>A0A2S6NIR9</accession>
<keyword evidence="3 5" id="KW-0547">Nucleotide-binding</keyword>
<comment type="catalytic activity">
    <reaction evidence="5">
        <text>(2R)-3-phosphoglycerate + GTP + H(+) = 3-[(R)-glyceryl]-diphospho-5'-guanosine + diphosphate</text>
        <dbReference type="Rhea" id="RHEA:63440"/>
        <dbReference type="ChEBI" id="CHEBI:15378"/>
        <dbReference type="ChEBI" id="CHEBI:33019"/>
        <dbReference type="ChEBI" id="CHEBI:37565"/>
        <dbReference type="ChEBI" id="CHEBI:58272"/>
        <dbReference type="ChEBI" id="CHEBI:147306"/>
        <dbReference type="EC" id="2.7.7.106"/>
    </reaction>
</comment>
<gene>
    <name evidence="5" type="primary">fbiD</name>
    <name evidence="6" type="ORF">CCS01_10715</name>
</gene>
<sequence length="215" mass="22343">MIDVWAAVPVKAFTGAKSRTSSVLTPEQREILAAAMLEDVLAALAGSTLLAGILVNTVDPVAANLAVRYGARVVTEGALDGHTGAVNGMARVLAAEGKGALLTVPGDIPRVTSAEIDAVVASCLSAPSFTIVPAHDELGSNAVLCAPPFSVPLRFGDDSYFPHLMAARAKGIEPTIVRLPGIGLDIDHPVDLRAFVAGRPRMPTRTLALLERFGF</sequence>
<dbReference type="GO" id="GO:0005525">
    <property type="term" value="F:GTP binding"/>
    <property type="evidence" value="ECO:0007669"/>
    <property type="project" value="UniProtKB-KW"/>
</dbReference>
<dbReference type="EMBL" id="NHRY01000108">
    <property type="protein sequence ID" value="PPQ34510.1"/>
    <property type="molecule type" value="Genomic_DNA"/>
</dbReference>
<evidence type="ECO:0000256" key="4">
    <source>
        <dbReference type="ARBA" id="ARBA00023134"/>
    </source>
</evidence>
<evidence type="ECO:0000256" key="3">
    <source>
        <dbReference type="ARBA" id="ARBA00022741"/>
    </source>
</evidence>
<reference evidence="6 7" key="1">
    <citation type="journal article" date="2018" name="Arch. Microbiol.">
        <title>New insights into the metabolic potential of the phototrophic purple bacterium Rhodopila globiformis DSM 161(T) from its draft genome sequence and evidence for a vanadium-dependent nitrogenase.</title>
        <authorList>
            <person name="Imhoff J.F."/>
            <person name="Rahn T."/>
            <person name="Kunzel S."/>
            <person name="Neulinger S.C."/>
        </authorList>
    </citation>
    <scope>NUCLEOTIDE SEQUENCE [LARGE SCALE GENOMIC DNA]</scope>
    <source>
        <strain evidence="6 7">DSM 161</strain>
    </source>
</reference>
<dbReference type="HAMAP" id="MF_02114">
    <property type="entry name" value="CofC"/>
    <property type="match status" value="1"/>
</dbReference>
<dbReference type="GO" id="GO:0052645">
    <property type="term" value="P:F420-0 metabolic process"/>
    <property type="evidence" value="ECO:0007669"/>
    <property type="project" value="UniProtKB-UniRule"/>
</dbReference>
<dbReference type="InterPro" id="IPR029044">
    <property type="entry name" value="Nucleotide-diphossugar_trans"/>
</dbReference>
<organism evidence="6 7">
    <name type="scientific">Rhodopila globiformis</name>
    <name type="common">Rhodopseudomonas globiformis</name>
    <dbReference type="NCBI Taxonomy" id="1071"/>
    <lineage>
        <taxon>Bacteria</taxon>
        <taxon>Pseudomonadati</taxon>
        <taxon>Pseudomonadota</taxon>
        <taxon>Alphaproteobacteria</taxon>
        <taxon>Acetobacterales</taxon>
        <taxon>Acetobacteraceae</taxon>
        <taxon>Rhodopila</taxon>
    </lineage>
</organism>
<dbReference type="OrthoDB" id="6334386at2"/>
<dbReference type="NCBIfam" id="TIGR03552">
    <property type="entry name" value="F420_cofC"/>
    <property type="match status" value="1"/>
</dbReference>
<comment type="caution">
    <text evidence="6">The sequence shown here is derived from an EMBL/GenBank/DDBJ whole genome shotgun (WGS) entry which is preliminary data.</text>
</comment>
<evidence type="ECO:0000256" key="2">
    <source>
        <dbReference type="ARBA" id="ARBA00022695"/>
    </source>
</evidence>
<dbReference type="AlphaFoldDB" id="A0A2S6NIR9"/>
<dbReference type="SUPFAM" id="SSF53448">
    <property type="entry name" value="Nucleotide-diphospho-sugar transferases"/>
    <property type="match status" value="1"/>
</dbReference>
<evidence type="ECO:0000256" key="1">
    <source>
        <dbReference type="ARBA" id="ARBA00022679"/>
    </source>
</evidence>
<dbReference type="Proteomes" id="UP000239724">
    <property type="component" value="Unassembled WGS sequence"/>
</dbReference>
<keyword evidence="2 5" id="KW-0548">Nucleotidyltransferase</keyword>
<dbReference type="UniPathway" id="UPA00071"/>
<dbReference type="GO" id="GO:0043814">
    <property type="term" value="F:phospholactate guanylyltransferase activity"/>
    <property type="evidence" value="ECO:0007669"/>
    <property type="project" value="InterPro"/>
</dbReference>
<protein>
    <recommendedName>
        <fullName evidence="5">3-phospho-D-glycerate guanylyltransferase</fullName>
        <shortName evidence="5">3PG guanylyltransferase</shortName>
        <ecNumber evidence="5">2.7.7.106</ecNumber>
    </recommendedName>
</protein>
<evidence type="ECO:0000256" key="5">
    <source>
        <dbReference type="HAMAP-Rule" id="MF_02114"/>
    </source>
</evidence>
<comment type="function">
    <text evidence="5">Guanylyltransferase that catalyzes the activation of (2R)-3-phosphoglycerate (3PG) as 3-[(R)-glyceryl]-diphospho-5'-guanosine, via the condensation of 3PG with GTP. It is involved in the biosynthesis of a derivative of the hydride carrier cofactor coenzyme F420, 3PG-F420.</text>
</comment>
<evidence type="ECO:0000313" key="7">
    <source>
        <dbReference type="Proteomes" id="UP000239724"/>
    </source>
</evidence>
<dbReference type="InterPro" id="IPR002835">
    <property type="entry name" value="CofC"/>
</dbReference>
<name>A0A2S6NIR9_RHOGL</name>
<dbReference type="PANTHER" id="PTHR40392">
    <property type="entry name" value="2-PHOSPHO-L-LACTATE GUANYLYLTRANSFERASE"/>
    <property type="match status" value="1"/>
</dbReference>
<dbReference type="RefSeq" id="WP_104518844.1">
    <property type="nucleotide sequence ID" value="NZ_NHRY01000108.1"/>
</dbReference>
<keyword evidence="7" id="KW-1185">Reference proteome</keyword>
<comment type="pathway">
    <text evidence="5">Cofactor biosynthesis; coenzyme F420 biosynthesis.</text>
</comment>
<proteinExistence type="inferred from homology"/>
<keyword evidence="4 5" id="KW-0342">GTP-binding</keyword>
<keyword evidence="1 5" id="KW-0808">Transferase</keyword>
<dbReference type="Gene3D" id="3.90.550.10">
    <property type="entry name" value="Spore Coat Polysaccharide Biosynthesis Protein SpsA, Chain A"/>
    <property type="match status" value="1"/>
</dbReference>
<dbReference type="PANTHER" id="PTHR40392:SF1">
    <property type="entry name" value="2-PHOSPHO-L-LACTATE GUANYLYLTRANSFERASE"/>
    <property type="match status" value="1"/>
</dbReference>